<feature type="region of interest" description="Disordered" evidence="3">
    <location>
        <begin position="523"/>
        <end position="548"/>
    </location>
</feature>
<name>A0A4Y7KAF3_PAPSO</name>
<dbReference type="PANTHER" id="PTHR47969">
    <property type="entry name" value="CHROMOSOME-ASSOCIATED KINESIN KIF4A-RELATED"/>
    <property type="match status" value="1"/>
</dbReference>
<comment type="similarity">
    <text evidence="2">Belongs to the TRAFAC class myosin-kinesin ATPase superfamily. Kinesin family.</text>
</comment>
<keyword evidence="6" id="KW-1185">Reference proteome</keyword>
<feature type="compositionally biased region" description="Basic and acidic residues" evidence="3">
    <location>
        <begin position="523"/>
        <end position="537"/>
    </location>
</feature>
<evidence type="ECO:0000256" key="2">
    <source>
        <dbReference type="PROSITE-ProRule" id="PRU00283"/>
    </source>
</evidence>
<dbReference type="PRINTS" id="PR00380">
    <property type="entry name" value="KINESINHEAVY"/>
</dbReference>
<dbReference type="InterPro" id="IPR027640">
    <property type="entry name" value="Kinesin-like_fam"/>
</dbReference>
<evidence type="ECO:0000256" key="1">
    <source>
        <dbReference type="ARBA" id="ARBA00023175"/>
    </source>
</evidence>
<dbReference type="PROSITE" id="PS50067">
    <property type="entry name" value="KINESIN_MOTOR_2"/>
    <property type="match status" value="1"/>
</dbReference>
<dbReference type="Gene3D" id="3.40.850.10">
    <property type="entry name" value="Kinesin motor domain"/>
    <property type="match status" value="1"/>
</dbReference>
<dbReference type="GO" id="GO:0003777">
    <property type="term" value="F:microtubule motor activity"/>
    <property type="evidence" value="ECO:0007669"/>
    <property type="project" value="InterPro"/>
</dbReference>
<evidence type="ECO:0000259" key="4">
    <source>
        <dbReference type="PROSITE" id="PS50067"/>
    </source>
</evidence>
<evidence type="ECO:0000313" key="5">
    <source>
        <dbReference type="EMBL" id="RZC70343.1"/>
    </source>
</evidence>
<reference evidence="5 6" key="1">
    <citation type="journal article" date="2018" name="Science">
        <title>The opium poppy genome and morphinan production.</title>
        <authorList>
            <person name="Guo L."/>
            <person name="Winzer T."/>
            <person name="Yang X."/>
            <person name="Li Y."/>
            <person name="Ning Z."/>
            <person name="He Z."/>
            <person name="Teodor R."/>
            <person name="Lu Y."/>
            <person name="Bowser T.A."/>
            <person name="Graham I.A."/>
            <person name="Ye K."/>
        </authorList>
    </citation>
    <scope>NUCLEOTIDE SEQUENCE [LARGE SCALE GENOMIC DNA]</scope>
    <source>
        <strain evidence="6">cv. HN1</strain>
        <tissue evidence="5">Leaves</tissue>
    </source>
</reference>
<dbReference type="InterPro" id="IPR027417">
    <property type="entry name" value="P-loop_NTPase"/>
</dbReference>
<feature type="domain" description="Kinesin motor" evidence="4">
    <location>
        <begin position="3"/>
        <end position="278"/>
    </location>
</feature>
<evidence type="ECO:0000256" key="3">
    <source>
        <dbReference type="SAM" id="MobiDB-lite"/>
    </source>
</evidence>
<dbReference type="GO" id="GO:0005875">
    <property type="term" value="C:microtubule associated complex"/>
    <property type="evidence" value="ECO:0007669"/>
    <property type="project" value="TreeGrafter"/>
</dbReference>
<gene>
    <name evidence="5" type="ORF">C5167_033482</name>
</gene>
<keyword evidence="1 2" id="KW-0505">Motor protein</keyword>
<dbReference type="PANTHER" id="PTHR47969:SF6">
    <property type="entry name" value="KINESIN-LIKE PROTEIN KIN-4C"/>
    <property type="match status" value="1"/>
</dbReference>
<protein>
    <recommendedName>
        <fullName evidence="4">Kinesin motor domain-containing protein</fullName>
    </recommendedName>
</protein>
<dbReference type="GO" id="GO:0005524">
    <property type="term" value="F:ATP binding"/>
    <property type="evidence" value="ECO:0007669"/>
    <property type="project" value="UniProtKB-UniRule"/>
</dbReference>
<dbReference type="SMART" id="SM00129">
    <property type="entry name" value="KISc"/>
    <property type="match status" value="1"/>
</dbReference>
<sequence>MGIVKVAVNVRPLSDEEVLKGCKNCVAFIPGERQVKIGTHSFTFDHVYGNKASSPISIYGDCVAPLVDALFDGYNATVLAHGQTGSGKTYTMGTNYTGDGSTGGIIPQVMNSIFSKIEEKKEAKEFLIRVSFIEIFREEVIDLLDPNSGKGKRTVAKVAAKKPIPIRELEEGVFTVPDAAAVEVRTKQQKASFLSQGSLKRATGSTNMNSQSSRSHAIFTISMKQRRSTRSGSMNKSGADGEGIPINKGILALEQVIIALVVNKKRKEGGHVPYHNSKNAEHLTCAYRARNIQNKAIVGTVNQSHELECLRKAYPGEKSEGEKCSMDKSAEIEQLKLKISVAEGEIRELHQNSLANCIPVRIAQAFAINSVMYPKETNIARIKAPCSSRLVAPAHQVSDKALQKENRLLKDELLYMKSNASPSAGSKGAYSTSWNAHRSLEQPTTLPHVDDDSDDAMGMDETVERHENTARKKAKTRKRKRLLYNVWIPDEFELLEIRVPQMKTGKIPWGKILSMGGFLKDRNPRQLKSKWERETERKRQRTEQSNPC</sequence>
<evidence type="ECO:0000313" key="6">
    <source>
        <dbReference type="Proteomes" id="UP000316621"/>
    </source>
</evidence>
<accession>A0A4Y7KAF3</accession>
<dbReference type="Gramene" id="RZC70343">
    <property type="protein sequence ID" value="RZC70343"/>
    <property type="gene ID" value="C5167_033482"/>
</dbReference>
<dbReference type="SUPFAM" id="SSF52540">
    <property type="entry name" value="P-loop containing nucleoside triphosphate hydrolases"/>
    <property type="match status" value="1"/>
</dbReference>
<organism evidence="5 6">
    <name type="scientific">Papaver somniferum</name>
    <name type="common">Opium poppy</name>
    <dbReference type="NCBI Taxonomy" id="3469"/>
    <lineage>
        <taxon>Eukaryota</taxon>
        <taxon>Viridiplantae</taxon>
        <taxon>Streptophyta</taxon>
        <taxon>Embryophyta</taxon>
        <taxon>Tracheophyta</taxon>
        <taxon>Spermatophyta</taxon>
        <taxon>Magnoliopsida</taxon>
        <taxon>Ranunculales</taxon>
        <taxon>Papaveraceae</taxon>
        <taxon>Papaveroideae</taxon>
        <taxon>Papaver</taxon>
    </lineage>
</organism>
<dbReference type="InterPro" id="IPR001752">
    <property type="entry name" value="Kinesin_motor_dom"/>
</dbReference>
<dbReference type="InterPro" id="IPR036961">
    <property type="entry name" value="Kinesin_motor_dom_sf"/>
</dbReference>
<dbReference type="GO" id="GO:0051231">
    <property type="term" value="P:spindle elongation"/>
    <property type="evidence" value="ECO:0007669"/>
    <property type="project" value="TreeGrafter"/>
</dbReference>
<dbReference type="Proteomes" id="UP000316621">
    <property type="component" value="Chromosome 7"/>
</dbReference>
<dbReference type="GO" id="GO:0007052">
    <property type="term" value="P:mitotic spindle organization"/>
    <property type="evidence" value="ECO:0007669"/>
    <property type="project" value="TreeGrafter"/>
</dbReference>
<dbReference type="AlphaFoldDB" id="A0A4Y7KAF3"/>
<feature type="binding site" evidence="2">
    <location>
        <begin position="82"/>
        <end position="89"/>
    </location>
    <ligand>
        <name>ATP</name>
        <dbReference type="ChEBI" id="CHEBI:30616"/>
    </ligand>
</feature>
<dbReference type="STRING" id="3469.A0A4Y7KAF3"/>
<dbReference type="GO" id="GO:0008017">
    <property type="term" value="F:microtubule binding"/>
    <property type="evidence" value="ECO:0007669"/>
    <property type="project" value="InterPro"/>
</dbReference>
<dbReference type="EMBL" id="CM010721">
    <property type="protein sequence ID" value="RZC70343.1"/>
    <property type="molecule type" value="Genomic_DNA"/>
</dbReference>
<dbReference type="Pfam" id="PF00225">
    <property type="entry name" value="Kinesin"/>
    <property type="match status" value="1"/>
</dbReference>
<keyword evidence="2" id="KW-0067">ATP-binding</keyword>
<dbReference type="GO" id="GO:0007018">
    <property type="term" value="P:microtubule-based movement"/>
    <property type="evidence" value="ECO:0007669"/>
    <property type="project" value="InterPro"/>
</dbReference>
<proteinExistence type="inferred from homology"/>
<keyword evidence="2" id="KW-0547">Nucleotide-binding</keyword>